<keyword evidence="2" id="KW-1185">Reference proteome</keyword>
<evidence type="ECO:0000313" key="2">
    <source>
        <dbReference type="Proteomes" id="UP000634206"/>
    </source>
</evidence>
<organism evidence="1 2">
    <name type="scientific">Oceaniferula flava</name>
    <dbReference type="NCBI Taxonomy" id="2800421"/>
    <lineage>
        <taxon>Bacteria</taxon>
        <taxon>Pseudomonadati</taxon>
        <taxon>Verrucomicrobiota</taxon>
        <taxon>Verrucomicrobiia</taxon>
        <taxon>Verrucomicrobiales</taxon>
        <taxon>Verrucomicrobiaceae</taxon>
        <taxon>Oceaniferula</taxon>
    </lineage>
</organism>
<proteinExistence type="predicted"/>
<comment type="caution">
    <text evidence="1">The sequence shown here is derived from an EMBL/GenBank/DDBJ whole genome shotgun (WGS) entry which is preliminary data.</text>
</comment>
<reference evidence="1" key="1">
    <citation type="submission" date="2021-01" db="EMBL/GenBank/DDBJ databases">
        <title>Modified the classification status of verrucomicrobia.</title>
        <authorList>
            <person name="Feng X."/>
        </authorList>
    </citation>
    <scope>NUCLEOTIDE SEQUENCE</scope>
    <source>
        <strain evidence="1">5K15</strain>
    </source>
</reference>
<dbReference type="AlphaFoldDB" id="A0AAE2VBB9"/>
<sequence length="180" mass="19986">MFKILIITFLGFIPFLQAGVYGSLEFGDSRETVTKKLQSSELVEQKLDSTFFGRTGLNGVFKCKAQLAGLSYHLYFGWDDNGGLNEVTLRSAEVPMSEYGSSIKNAWSEADTLFTRVYNAPAQNAGYPSQSDFKNSDILISHIWHKGSGESILMGPGISKGKCFLAIRFVNRRIQPVRTP</sequence>
<dbReference type="EMBL" id="JAENIG010000003">
    <property type="protein sequence ID" value="MBK1854370.1"/>
    <property type="molecule type" value="Genomic_DNA"/>
</dbReference>
<accession>A0AAE2VBB9</accession>
<name>A0AAE2VBB9_9BACT</name>
<protein>
    <submittedName>
        <fullName evidence="1">Uncharacterized protein</fullName>
    </submittedName>
</protein>
<evidence type="ECO:0000313" key="1">
    <source>
        <dbReference type="EMBL" id="MBK1854370.1"/>
    </source>
</evidence>
<gene>
    <name evidence="1" type="ORF">JIN83_05340</name>
</gene>
<dbReference type="RefSeq" id="WP_309488977.1">
    <property type="nucleotide sequence ID" value="NZ_JAENIG010000003.1"/>
</dbReference>
<dbReference type="Proteomes" id="UP000634206">
    <property type="component" value="Unassembled WGS sequence"/>
</dbReference>